<accession>A0A381WF03</accession>
<dbReference type="Gene3D" id="3.50.50.60">
    <property type="entry name" value="FAD/NAD(P)-binding domain"/>
    <property type="match status" value="1"/>
</dbReference>
<keyword evidence="4" id="KW-0560">Oxidoreductase</keyword>
<feature type="domain" description="FAD dependent oxidoreductase" evidence="5">
    <location>
        <begin position="27"/>
        <end position="366"/>
    </location>
</feature>
<sequence>MTLHGYEINHPKDGPFIINIQNTMKKKIVVIGSGIFGVSTAFKLLGAGQRVTLIDHLPISDDLKSSNGESRNLRFSHANDRFYSISSWKAAKEWKKIERSSGKKLFYDTGVAWFASDENGWEAHSQETLNDLDIPCERLSPDDAKKLFPSLNIDDLSFVIYEPHGGALAAKKCLKTLFELCLDMNCDHLNDHAVIRDDEIYVNDEPIDFDIAIWAVGPWIEHVFPFIDMVRVTMQEVVFFESPTEWTIERVPAFNDISNAFYGCGSLDGMGVKLGYDIKGKEFDITKDKREFSERSVEKCREYIAHRFPALKQAKVKRIKTCQYTMTPDANWIIAPHPDQPRHWIVGAGSAHGFKHGPSLGEYVTDIILNNGTPDPKFSLAMRKERPGGWRDLYEYE</sequence>
<gene>
    <name evidence="6" type="ORF">METZ01_LOCUS103963</name>
</gene>
<dbReference type="InterPro" id="IPR036188">
    <property type="entry name" value="FAD/NAD-bd_sf"/>
</dbReference>
<reference evidence="6" key="1">
    <citation type="submission" date="2018-05" db="EMBL/GenBank/DDBJ databases">
        <authorList>
            <person name="Lanie J.A."/>
            <person name="Ng W.-L."/>
            <person name="Kazmierczak K.M."/>
            <person name="Andrzejewski T.M."/>
            <person name="Davidsen T.M."/>
            <person name="Wayne K.J."/>
            <person name="Tettelin H."/>
            <person name="Glass J.I."/>
            <person name="Rusch D."/>
            <person name="Podicherti R."/>
            <person name="Tsui H.-C.T."/>
            <person name="Winkler M.E."/>
        </authorList>
    </citation>
    <scope>NUCLEOTIDE SEQUENCE</scope>
</reference>
<dbReference type="Pfam" id="PF01266">
    <property type="entry name" value="DAO"/>
    <property type="match status" value="1"/>
</dbReference>
<dbReference type="EMBL" id="UINC01011604">
    <property type="protein sequence ID" value="SVA51109.1"/>
    <property type="molecule type" value="Genomic_DNA"/>
</dbReference>
<dbReference type="SUPFAM" id="SSF51905">
    <property type="entry name" value="FAD/NAD(P)-binding domain"/>
    <property type="match status" value="1"/>
</dbReference>
<dbReference type="AlphaFoldDB" id="A0A381WF03"/>
<evidence type="ECO:0000256" key="4">
    <source>
        <dbReference type="ARBA" id="ARBA00023002"/>
    </source>
</evidence>
<organism evidence="6">
    <name type="scientific">marine metagenome</name>
    <dbReference type="NCBI Taxonomy" id="408172"/>
    <lineage>
        <taxon>unclassified sequences</taxon>
        <taxon>metagenomes</taxon>
        <taxon>ecological metagenomes</taxon>
    </lineage>
</organism>
<dbReference type="InterPro" id="IPR045170">
    <property type="entry name" value="MTOX"/>
</dbReference>
<dbReference type="SUPFAM" id="SSF54373">
    <property type="entry name" value="FAD-linked reductases, C-terminal domain"/>
    <property type="match status" value="1"/>
</dbReference>
<dbReference type="PANTHER" id="PTHR10961">
    <property type="entry name" value="PEROXISOMAL SARCOSINE OXIDASE"/>
    <property type="match status" value="1"/>
</dbReference>
<keyword evidence="2" id="KW-0285">Flavoprotein</keyword>
<evidence type="ECO:0000313" key="6">
    <source>
        <dbReference type="EMBL" id="SVA51109.1"/>
    </source>
</evidence>
<name>A0A381WF03_9ZZZZ</name>
<dbReference type="Gene3D" id="3.30.9.10">
    <property type="entry name" value="D-Amino Acid Oxidase, subunit A, domain 2"/>
    <property type="match status" value="1"/>
</dbReference>
<keyword evidence="3" id="KW-0274">FAD</keyword>
<evidence type="ECO:0000256" key="2">
    <source>
        <dbReference type="ARBA" id="ARBA00022630"/>
    </source>
</evidence>
<evidence type="ECO:0000256" key="3">
    <source>
        <dbReference type="ARBA" id="ARBA00022827"/>
    </source>
</evidence>
<evidence type="ECO:0000259" key="5">
    <source>
        <dbReference type="Pfam" id="PF01266"/>
    </source>
</evidence>
<dbReference type="GO" id="GO:0050660">
    <property type="term" value="F:flavin adenine dinucleotide binding"/>
    <property type="evidence" value="ECO:0007669"/>
    <property type="project" value="InterPro"/>
</dbReference>
<dbReference type="InterPro" id="IPR006076">
    <property type="entry name" value="FAD-dep_OxRdtase"/>
</dbReference>
<evidence type="ECO:0000256" key="1">
    <source>
        <dbReference type="ARBA" id="ARBA00001974"/>
    </source>
</evidence>
<proteinExistence type="predicted"/>
<dbReference type="PANTHER" id="PTHR10961:SF46">
    <property type="entry name" value="PEROXISOMAL SARCOSINE OXIDASE"/>
    <property type="match status" value="1"/>
</dbReference>
<comment type="cofactor">
    <cofactor evidence="1">
        <name>FAD</name>
        <dbReference type="ChEBI" id="CHEBI:57692"/>
    </cofactor>
</comment>
<protein>
    <recommendedName>
        <fullName evidence="5">FAD dependent oxidoreductase domain-containing protein</fullName>
    </recommendedName>
</protein>
<dbReference type="GO" id="GO:0008115">
    <property type="term" value="F:sarcosine oxidase activity"/>
    <property type="evidence" value="ECO:0007669"/>
    <property type="project" value="TreeGrafter"/>
</dbReference>